<gene>
    <name evidence="2" type="ORF">RirG_033710</name>
</gene>
<accession>A0A015K9W6</accession>
<feature type="coiled-coil region" evidence="1">
    <location>
        <begin position="9"/>
        <end position="36"/>
    </location>
</feature>
<dbReference type="Proteomes" id="UP000022910">
    <property type="component" value="Unassembled WGS sequence"/>
</dbReference>
<dbReference type="AlphaFoldDB" id="A0A015K9W6"/>
<protein>
    <recommendedName>
        <fullName evidence="4">Mobilization protein</fullName>
    </recommendedName>
</protein>
<sequence length="91" mass="10084">MAAPTPEAIETARRKVQQAKARLQALEARAVTLNRKADARRKIILGGLLLDAAMKDPAWESHLNDLMSRISRDQDRKAFEGWTFKGGPADA</sequence>
<keyword evidence="3" id="KW-1185">Reference proteome</keyword>
<reference evidence="2 3" key="1">
    <citation type="submission" date="2014-02" db="EMBL/GenBank/DDBJ databases">
        <title>Single nucleus genome sequencing reveals high similarity among nuclei of an endomycorrhizal fungus.</title>
        <authorList>
            <person name="Lin K."/>
            <person name="Geurts R."/>
            <person name="Zhang Z."/>
            <person name="Limpens E."/>
            <person name="Saunders D.G."/>
            <person name="Mu D."/>
            <person name="Pang E."/>
            <person name="Cao H."/>
            <person name="Cha H."/>
            <person name="Lin T."/>
            <person name="Zhou Q."/>
            <person name="Shang Y."/>
            <person name="Li Y."/>
            <person name="Ivanov S."/>
            <person name="Sharma T."/>
            <person name="Velzen R.V."/>
            <person name="Ruijter N.D."/>
            <person name="Aanen D.K."/>
            <person name="Win J."/>
            <person name="Kamoun S."/>
            <person name="Bisseling T."/>
            <person name="Huang S."/>
        </authorList>
    </citation>
    <scope>NUCLEOTIDE SEQUENCE [LARGE SCALE GENOMIC DNA]</scope>
    <source>
        <strain evidence="3">DAOM197198w</strain>
    </source>
</reference>
<name>A0A015K9W6_RHIIW</name>
<comment type="caution">
    <text evidence="2">The sequence shown here is derived from an EMBL/GenBank/DDBJ whole genome shotgun (WGS) entry which is preliminary data.</text>
</comment>
<proteinExistence type="predicted"/>
<evidence type="ECO:0000313" key="3">
    <source>
        <dbReference type="Proteomes" id="UP000022910"/>
    </source>
</evidence>
<evidence type="ECO:0000256" key="1">
    <source>
        <dbReference type="SAM" id="Coils"/>
    </source>
</evidence>
<keyword evidence="1" id="KW-0175">Coiled coil</keyword>
<organism evidence="2 3">
    <name type="scientific">Rhizophagus irregularis (strain DAOM 197198w)</name>
    <name type="common">Glomus intraradices</name>
    <dbReference type="NCBI Taxonomy" id="1432141"/>
    <lineage>
        <taxon>Eukaryota</taxon>
        <taxon>Fungi</taxon>
        <taxon>Fungi incertae sedis</taxon>
        <taxon>Mucoromycota</taxon>
        <taxon>Glomeromycotina</taxon>
        <taxon>Glomeromycetes</taxon>
        <taxon>Glomerales</taxon>
        <taxon>Glomeraceae</taxon>
        <taxon>Rhizophagus</taxon>
    </lineage>
</organism>
<dbReference type="EMBL" id="JEMT01012259">
    <property type="protein sequence ID" value="EXX76375.1"/>
    <property type="molecule type" value="Genomic_DNA"/>
</dbReference>
<dbReference type="HOGENOM" id="CLU_173941_0_0_1"/>
<evidence type="ECO:0000313" key="2">
    <source>
        <dbReference type="EMBL" id="EXX76375.1"/>
    </source>
</evidence>
<evidence type="ECO:0008006" key="4">
    <source>
        <dbReference type="Google" id="ProtNLM"/>
    </source>
</evidence>